<evidence type="ECO:0000313" key="5">
    <source>
        <dbReference type="EMBL" id="GMM37271.1"/>
    </source>
</evidence>
<dbReference type="SMART" id="SM00146">
    <property type="entry name" value="PI3Kc"/>
    <property type="match status" value="1"/>
</dbReference>
<dbReference type="SUPFAM" id="SSF48371">
    <property type="entry name" value="ARM repeat"/>
    <property type="match status" value="3"/>
</dbReference>
<feature type="compositionally biased region" description="Polar residues" evidence="2">
    <location>
        <begin position="3613"/>
        <end position="3624"/>
    </location>
</feature>
<feature type="compositionally biased region" description="Low complexity" evidence="2">
    <location>
        <begin position="3625"/>
        <end position="3638"/>
    </location>
</feature>
<dbReference type="RefSeq" id="XP_064854267.1">
    <property type="nucleotide sequence ID" value="XM_064998195.1"/>
</dbReference>
<evidence type="ECO:0000256" key="1">
    <source>
        <dbReference type="ARBA" id="ARBA00007234"/>
    </source>
</evidence>
<accession>A0AAV5QRA5</accession>
<dbReference type="GO" id="GO:0035267">
    <property type="term" value="C:NuA4 histone acetyltransferase complex"/>
    <property type="evidence" value="ECO:0007669"/>
    <property type="project" value="TreeGrafter"/>
</dbReference>
<dbReference type="InterPro" id="IPR003151">
    <property type="entry name" value="PIK-rel_kinase_FAT"/>
</dbReference>
<dbReference type="PANTHER" id="PTHR11139:SF1">
    <property type="entry name" value="TRANSFORMATION_TRANSCRIPTION DOMAIN-ASSOCIATED PROTEIN"/>
    <property type="match status" value="1"/>
</dbReference>
<organism evidence="5 6">
    <name type="scientific">Saccharomycopsis crataegensis</name>
    <dbReference type="NCBI Taxonomy" id="43959"/>
    <lineage>
        <taxon>Eukaryota</taxon>
        <taxon>Fungi</taxon>
        <taxon>Dikarya</taxon>
        <taxon>Ascomycota</taxon>
        <taxon>Saccharomycotina</taxon>
        <taxon>Saccharomycetes</taxon>
        <taxon>Saccharomycopsidaceae</taxon>
        <taxon>Saccharomycopsis</taxon>
    </lineage>
</organism>
<dbReference type="InterPro" id="IPR016024">
    <property type="entry name" value="ARM-type_fold"/>
</dbReference>
<dbReference type="GO" id="GO:0006281">
    <property type="term" value="P:DNA repair"/>
    <property type="evidence" value="ECO:0007669"/>
    <property type="project" value="TreeGrafter"/>
</dbReference>
<sequence>MSYTNQIDLFVEKLGSDIDLSAKHQVLAELCDIIESFLGAKEYSYFLEKLIPMFIDLLTEVPISFYNSTYEHKIRSSILEIIQRLVLNDTFDQYKTIMLDTITTALRSENEENGVLCIKIITSIHKSYKNNLFDKVEEFIEIIYEIYSNSPQMVQQWFNENATEDASSTSHNPSSSPTEIGESEDFNSIPSDDDSKQELLHSLHSFKTLSECPITMVSLLSSYKQLVNKVLLDFIPRIIALLQLEVDIQRKERLEAEAKGNKYTSVSKRIKNRSLYGDFIISQVKATSFLAYIFIRDYSPEFFANFHDVIPDLVVRLLQDCPSELAAAKKELLHATRHILSTPYKTIFIPKLDLFFDESILLGDGLTCRETLRPLAYSTIADFVHNIRADLTSEQVWKAVSMFSKILQDDSLNANVTFMCAKLLLNLLERVVKLPKEEARKLFMIILESFCRRFAKLNHKYDYYMEQHRKYEARKVELESRQDDYIKANNSKMPKNDLLDEKVVILNDEKELDIDAIVANECSNIPKFEAVSCDEDINMTKNGHSDDDNVDGKEDQKLSIYHLEDDLPIQIFKKSSSDSLKDIKYLIRNLVNYLKPMVGHLKLTNIAPPATDQNQQAWDSVARGFSYEELLIFENLFRESILCIRFFQTDKAAVLQLNKMSEKSTFDIKYPNIPITATKDEKDLMESISLIFMRIDPVMFNEIMQDQFPLLVDQMNKNPALLHIPHFFLSNEMVSGNFMGILISYLKSRLHELGALDLMNAHILLRLFKLFLLSLNLYPAQNEEFLLPHLNELILQSLKYSTTANEPLIYFYFIRILFKSIGGGRFEKLYKEVMPLMQKLLESLNKLIESARSPQERDTCIELCLSIPVRLSKLVSMLHLLMRPLVLALNGSSELVTQGLRTLELCVDNLNANYFDPIIQPVIDDVMKALCKHLKPRPHLHVHSHTAVRILGKFGGRNRNFIKPSSDLQDQSMMTQSVEAVFDINGIKGQSFVSISSGVNAAINILEDPRLHSNSKLTIHYRANAFKYLSAVLMLFVDTSEVPQNYQSLIESAVDSLIKEEQMKIKPLSTETIIDKRKFNNQEQLFERLWKAIFYCSSINELKPNVHGLITNLCNHFTQLYITRSLIRRYKHERSFTVSDGEGKVYLDANIMFNVINYALSNNITEVKNAGIVAVKQICDACEIIFGSIENSLRFGLHSSLIAVFYHSCYDEMYYNKLGGVLGLKTMIDDTGIPITWFGKFQHELVRALFYVLRDTPDIMPALVTNTAKSLIIKIIGGCNKGATSVDELPYELISSLVYDLASPNSLVRKTSQLAIEILSDLSSVSKIDLISSCKTVLLHPIFAKPLRALPFLMQIGHIEAITYWLGLPHKEAEFNDEMQRLLLEVVNLVEAEDSMLTTTDRLIDYETREQLTELRVVCINLLTVALSKPEYTMTQPGLTRLRILAVFFKTLGASEKTIVDASHVGLKSALSQNSKLPRELLQSGLRPMLMNLSDYRKLSVSNLQTLARLLVVLVNYFKVEIGKKLLDHANSWAMPELLNQIAGFDLSNNKVIQILNSIFNIFHLLPPKAYIFIPDVLRCLEKVEINLRRVKGSSCREPIVKYLDEYPNEASEFFLQEFSSRKMQNIHTYFVLKCPELKKVTKNNVSKFFEALACENDFNTSITKFANLVDIVSVVVDDDLWTRSHKELFVNLFQAGQKIIGEFQNYPYNQQNHFQIFYSIDKLQEVLIKSFEVSKNDDLLFSLVDFLTIHKLTVNLQLVDFIAENIIKTKDIAVRQSFLSRCVKIAVDGNYKIPTKVYILKKICVPILLNEARVNSNLDLLYGDDTPEWLTLAHTNIWQSTDESIVGHTAGEIDSYRLELLQLTASLLKFSPAKIEPIRKDVIKFSWNLMKLDDTIPKYAAYLTNCYFINAYDTHVKITTHMFFALLRANNVDARYLVKQSLDLLADVIPERMKQNDEDKSWIKWPRRVIQENNFVVNNVFNVYKFMVEHEELFFEARNQFLSNAINSMGKLTISPNPSTDNQILAIELSELILKWEQRADKLRKEKLSAPNFKDEDEEMKDVGVKEFADKKNYDEKLAASLEYRIPTGQKEAFVTFLIRYLCISTSRCSSTDLGRRALSVLYDSTQLWSEINIPLVIFERFLLTNDLNSGNFSILGYCWNTLEVLGITLENKDSEWIINNLKALQRLLIKVIKTHNHDLQEVLQRVLRIILKAITEESYEDSEPEDVKNFMNLLISVISSDLGNTASLAAGITLFSTVTYYQPERLTPLIPSIIKTFGKLCKDHVTITMTQKISQENSTQVEEEARMTAKLLSKILDFATIRISYFGDHRRIFLSILAQFIERSYDKDLSKHIVDVVYKWIFSSVGAYPTHKEKAAILSKMMGYEPRREIPMSLSKDYLKIIIKIFEDKSPKTADLTSRLEHSFLLGTRFIDVGIRQRFMRILADSLQPDIKHRLYYVIKEQNWEDLGDFPWLMQALELMFGSFNQDAKIQLKPGSYKFAPLGYLDISEPSTTSAEPSNSKLKEFLDNHNEFIVNARSITAGDVIAPLVEILHNDINSIKMAWVDVFPVAYGSIPRKEKADFSTCFTSLLSKDYHLRASGSILNGVQALLEGACKCDDLHIPPHLSKYLSTAFNTYYSTIQDLESQSTTFNQAGGDESVDDALLEVYMSVEDKDMFYGLWRRRAKYALTNSALSFEQIGMCDMAMRYYENAQIKARTRALPYSESEYSLWEDNWISCAEKLQHWDILTELSKHENYTDLLLECGWRVANWNDDKEPLEQSVKTVIDVPTPRRQTFQTFLCLQDFAQQKKTMNDVLKLCDEGTQLALKKWASLPTRFTGAHVSMLHVFQQYVEFNEASQIYNSLVTTNSQNIEVKSQELKRVLQAWRERLPNVWDDINIWNDLIVWRQHFFQLVNNIYIPFLQAGKGNTYSQVYCGYHETACVINRFAHVARKHGLDEVCISQLNKIYNLPNIEIMEAFLKLIEQVKCYYQNDKELYTGLDVISNTNLAYFGTQQKAEFFVLKGMFLAKLNSQDKANHAFATAIQLDSNLAKAWAKWGLYNYKLFKQSNKSTDLNEVMDYAKSSLICFLHAVGLYKNSKSRRYLALILWIISLDDEKGTLASQYQNYKGEIPVWYWITYIPQLLTSLSHKEAKFVRNILILIAKSYPQALHFPLRTTKEDFLAIQKQIAQDSLIPLKNSGIKHDGSVNESDKTDDGGNAKSGGHGHPWEHVEDIMNISKTSYPLLALSLESLVAQITQRFKSSADEDAYRLVAALYNDGMQSFNRMLNVKGDGKLPNHMVVNLIKFAETVLTRQVRAEFEKDFIISKPSYETYIKRLIKWKDRFENKLDRRFNKINLESLCPHLTEFHHQKFEDIEIPGQYLLNKDNNTYFVKIERFLPTLEVVRGFNACYKRLQIRGKDGSIHQFAVQFPSNRHSRREERIFQLFRIFDGGLVRNVQCRSRNISLTLPVAVALSPHIRILSNDSSDITLQEVYEQVCREKKQKVEEPFFYITEKLKATFDPRLPKPDIISTMTEIFSAVQTLYVPSTIVHDYFVKSYPKFEDFWLFRRQFTSQYASFIFMTHMMSITSRQPQKIHINMNSGSVWTSEMLPNKTSQPNKKPPQSNGNGNNSSGSNSSVDDKEQKIPIFSNPEAVPFRLSPNIQKLIGPVGLEGILSVYVLVLARCLSNSEFDIENFLSLFVRDEVISWFAQNLQSSAQGPHLRDIVRVNVDLIITKIARVGHVSSNTPITTQFVNEMIASAVNPRSLAQLDYLWRPYL</sequence>
<reference evidence="5 6" key="1">
    <citation type="journal article" date="2023" name="Elife">
        <title>Identification of key yeast species and microbe-microbe interactions impacting larval growth of Drosophila in the wild.</title>
        <authorList>
            <person name="Mure A."/>
            <person name="Sugiura Y."/>
            <person name="Maeda R."/>
            <person name="Honda K."/>
            <person name="Sakurai N."/>
            <person name="Takahashi Y."/>
            <person name="Watada M."/>
            <person name="Katoh T."/>
            <person name="Gotoh A."/>
            <person name="Gotoh Y."/>
            <person name="Taniguchi I."/>
            <person name="Nakamura K."/>
            <person name="Hayashi T."/>
            <person name="Katayama T."/>
            <person name="Uemura T."/>
            <person name="Hattori Y."/>
        </authorList>
    </citation>
    <scope>NUCLEOTIDE SEQUENCE [LARGE SCALE GENOMIC DNA]</scope>
    <source>
        <strain evidence="5 6">SC-9</strain>
    </source>
</reference>
<dbReference type="InterPro" id="IPR014009">
    <property type="entry name" value="PIK_FAT"/>
</dbReference>
<dbReference type="Pfam" id="PF20175">
    <property type="entry name" value="Tra1_central"/>
    <property type="match status" value="1"/>
</dbReference>
<dbReference type="EMBL" id="BTFZ01000011">
    <property type="protein sequence ID" value="GMM37271.1"/>
    <property type="molecule type" value="Genomic_DNA"/>
</dbReference>
<dbReference type="GO" id="GO:0005634">
    <property type="term" value="C:nucleus"/>
    <property type="evidence" value="ECO:0007669"/>
    <property type="project" value="TreeGrafter"/>
</dbReference>
<dbReference type="SUPFAM" id="SSF56112">
    <property type="entry name" value="Protein kinase-like (PK-like)"/>
    <property type="match status" value="1"/>
</dbReference>
<feature type="compositionally biased region" description="Basic and acidic residues" evidence="2">
    <location>
        <begin position="3202"/>
        <end position="3218"/>
    </location>
</feature>
<comment type="similarity">
    <text evidence="1">Belongs to the PI3/PI4-kinase family. TRA1 subfamily.</text>
</comment>
<dbReference type="Pfam" id="PF00454">
    <property type="entry name" value="PI3_PI4_kinase"/>
    <property type="match status" value="1"/>
</dbReference>
<feature type="region of interest" description="Disordered" evidence="2">
    <location>
        <begin position="162"/>
        <end position="195"/>
    </location>
</feature>
<dbReference type="Pfam" id="PF20206">
    <property type="entry name" value="Tra1_ring"/>
    <property type="match status" value="1"/>
</dbReference>
<feature type="domain" description="PI3K/PI4K catalytic" evidence="3">
    <location>
        <begin position="3399"/>
        <end position="3749"/>
    </location>
</feature>
<comment type="caution">
    <text evidence="5">The sequence shown here is derived from an EMBL/GenBank/DDBJ whole genome shotgun (WGS) entry which is preliminary data.</text>
</comment>
<dbReference type="GO" id="GO:0000124">
    <property type="term" value="C:SAGA complex"/>
    <property type="evidence" value="ECO:0007669"/>
    <property type="project" value="TreeGrafter"/>
</dbReference>
<dbReference type="PANTHER" id="PTHR11139">
    <property type="entry name" value="ATAXIA TELANGIECTASIA MUTATED ATM -RELATED"/>
    <property type="match status" value="1"/>
</dbReference>
<evidence type="ECO:0000259" key="3">
    <source>
        <dbReference type="PROSITE" id="PS50290"/>
    </source>
</evidence>
<feature type="region of interest" description="Disordered" evidence="2">
    <location>
        <begin position="3201"/>
        <end position="3226"/>
    </location>
</feature>
<keyword evidence="6" id="KW-1185">Reference proteome</keyword>
<dbReference type="PROSITE" id="PS51189">
    <property type="entry name" value="FAT"/>
    <property type="match status" value="1"/>
</dbReference>
<dbReference type="InterPro" id="IPR046807">
    <property type="entry name" value="Tra1_central"/>
</dbReference>
<feature type="region of interest" description="Disordered" evidence="2">
    <location>
        <begin position="3609"/>
        <end position="3642"/>
    </location>
</feature>
<gene>
    <name evidence="5" type="ORF">DASC09_045960</name>
</gene>
<name>A0AAV5QRA5_9ASCO</name>
<dbReference type="CDD" id="cd05163">
    <property type="entry name" value="PIKK_TRRAP"/>
    <property type="match status" value="1"/>
</dbReference>
<proteinExistence type="inferred from homology"/>
<feature type="compositionally biased region" description="Low complexity" evidence="2">
    <location>
        <begin position="167"/>
        <end position="178"/>
    </location>
</feature>
<dbReference type="InterPro" id="IPR046805">
    <property type="entry name" value="Tra1_ring"/>
</dbReference>
<dbReference type="PROSITE" id="PS50290">
    <property type="entry name" value="PI3_4_KINASE_3"/>
    <property type="match status" value="1"/>
</dbReference>
<dbReference type="GO" id="GO:0006355">
    <property type="term" value="P:regulation of DNA-templated transcription"/>
    <property type="evidence" value="ECO:0007669"/>
    <property type="project" value="TreeGrafter"/>
</dbReference>
<evidence type="ECO:0000259" key="4">
    <source>
        <dbReference type="PROSITE" id="PS51189"/>
    </source>
</evidence>
<evidence type="ECO:0000313" key="6">
    <source>
        <dbReference type="Proteomes" id="UP001360560"/>
    </source>
</evidence>
<dbReference type="GeneID" id="90075246"/>
<dbReference type="InterPro" id="IPR000403">
    <property type="entry name" value="PI3/4_kinase_cat_dom"/>
</dbReference>
<dbReference type="InterPro" id="IPR050517">
    <property type="entry name" value="DDR_Repair_Kinase"/>
</dbReference>
<evidence type="ECO:0000256" key="2">
    <source>
        <dbReference type="SAM" id="MobiDB-lite"/>
    </source>
</evidence>
<dbReference type="InterPro" id="IPR011009">
    <property type="entry name" value="Kinase-like_dom_sf"/>
</dbReference>
<dbReference type="Proteomes" id="UP001360560">
    <property type="component" value="Unassembled WGS sequence"/>
</dbReference>
<feature type="domain" description="FAT" evidence="4">
    <location>
        <begin position="2627"/>
        <end position="3181"/>
    </location>
</feature>
<dbReference type="Pfam" id="PF02259">
    <property type="entry name" value="FAT"/>
    <property type="match status" value="1"/>
</dbReference>
<protein>
    <submittedName>
        <fullName evidence="5">Histone acetyltransferase</fullName>
    </submittedName>
</protein>